<protein>
    <submittedName>
        <fullName evidence="2">Uncharacterized protein</fullName>
    </submittedName>
</protein>
<feature type="region of interest" description="Disordered" evidence="1">
    <location>
        <begin position="1"/>
        <end position="22"/>
    </location>
</feature>
<evidence type="ECO:0000313" key="3">
    <source>
        <dbReference type="Proteomes" id="UP000092993"/>
    </source>
</evidence>
<feature type="compositionally biased region" description="Polar residues" evidence="1">
    <location>
        <begin position="1"/>
        <end position="15"/>
    </location>
</feature>
<name>A0A1C7M8G5_GRIFR</name>
<feature type="region of interest" description="Disordered" evidence="1">
    <location>
        <begin position="219"/>
        <end position="311"/>
    </location>
</feature>
<gene>
    <name evidence="2" type="ORF">A0H81_07013</name>
</gene>
<sequence>MSTRSRIAMRGTTSGALPKLPPAVRRLGRKGKLYGQIPAGPDEYRVTVDEEIRILRRRHRKAERDERMDITRALTPVKDYMGGFTRPTDLRASNWFPGGAYKMDARGYESPFPAAYEPHTVFLLESRYPVIHGVGRDDSYEHVVGICREGDLPAVLRMYNSRSCPHEDLEVMDRARWPWMKPKKIKTINWWGKGETRESAMALIAQELEQEVAQAEVQAAEKAKLNPNPTRRPTLGRSASSSKPRPVPSEVLNKSSTSKGSASHARTFHSSVLVRVPDDKSSGTHPRNAIPTSSWSRPPRASQPESDNVVPAYYVERKRQRDTLTERKEEEGSLMAELNAGILSEGHAADIKPRAEKIPVEIAHEDGTIRHPSGFEPPTPETDFHPVASKPASAPKAPWTELLGATSPGPSTRAH</sequence>
<accession>A0A1C7M8G5</accession>
<dbReference type="AlphaFoldDB" id="A0A1C7M8G5"/>
<evidence type="ECO:0000313" key="2">
    <source>
        <dbReference type="EMBL" id="OBZ72867.1"/>
    </source>
</evidence>
<evidence type="ECO:0000256" key="1">
    <source>
        <dbReference type="SAM" id="MobiDB-lite"/>
    </source>
</evidence>
<comment type="caution">
    <text evidence="2">The sequence shown here is derived from an EMBL/GenBank/DDBJ whole genome shotgun (WGS) entry which is preliminary data.</text>
</comment>
<keyword evidence="3" id="KW-1185">Reference proteome</keyword>
<organism evidence="2 3">
    <name type="scientific">Grifola frondosa</name>
    <name type="common">Maitake</name>
    <name type="synonym">Polyporus frondosus</name>
    <dbReference type="NCBI Taxonomy" id="5627"/>
    <lineage>
        <taxon>Eukaryota</taxon>
        <taxon>Fungi</taxon>
        <taxon>Dikarya</taxon>
        <taxon>Basidiomycota</taxon>
        <taxon>Agaricomycotina</taxon>
        <taxon>Agaricomycetes</taxon>
        <taxon>Polyporales</taxon>
        <taxon>Grifolaceae</taxon>
        <taxon>Grifola</taxon>
    </lineage>
</organism>
<reference evidence="2 3" key="1">
    <citation type="submission" date="2016-03" db="EMBL/GenBank/DDBJ databases">
        <title>Whole genome sequencing of Grifola frondosa 9006-11.</title>
        <authorList>
            <person name="Min B."/>
            <person name="Park H."/>
            <person name="Kim J.-G."/>
            <person name="Cho H."/>
            <person name="Oh Y.-L."/>
            <person name="Kong W.-S."/>
            <person name="Choi I.-G."/>
        </authorList>
    </citation>
    <scope>NUCLEOTIDE SEQUENCE [LARGE SCALE GENOMIC DNA]</scope>
    <source>
        <strain evidence="2 3">9006-11</strain>
    </source>
</reference>
<dbReference type="Proteomes" id="UP000092993">
    <property type="component" value="Unassembled WGS sequence"/>
</dbReference>
<proteinExistence type="predicted"/>
<dbReference type="OrthoDB" id="3258969at2759"/>
<feature type="compositionally biased region" description="Polar residues" evidence="1">
    <location>
        <begin position="252"/>
        <end position="261"/>
    </location>
</feature>
<feature type="compositionally biased region" description="Polar residues" evidence="1">
    <location>
        <begin position="227"/>
        <end position="243"/>
    </location>
</feature>
<feature type="compositionally biased region" description="Low complexity" evidence="1">
    <location>
        <begin position="386"/>
        <end position="398"/>
    </location>
</feature>
<feature type="region of interest" description="Disordered" evidence="1">
    <location>
        <begin position="365"/>
        <end position="415"/>
    </location>
</feature>
<dbReference type="EMBL" id="LUGG01000007">
    <property type="protein sequence ID" value="OBZ72867.1"/>
    <property type="molecule type" value="Genomic_DNA"/>
</dbReference>